<reference evidence="4" key="1">
    <citation type="journal article" date="2019" name="Int. J. Syst. Evol. Microbiol.">
        <title>The Global Catalogue of Microorganisms (GCM) 10K type strain sequencing project: providing services to taxonomists for standard genome sequencing and annotation.</title>
        <authorList>
            <consortium name="The Broad Institute Genomics Platform"/>
            <consortium name="The Broad Institute Genome Sequencing Center for Infectious Disease"/>
            <person name="Wu L."/>
            <person name="Ma J."/>
        </authorList>
    </citation>
    <scope>NUCLEOTIDE SEQUENCE [LARGE SCALE GENOMIC DNA]</scope>
    <source>
        <strain evidence="4">NBRC 111980</strain>
    </source>
</reference>
<evidence type="ECO:0000313" key="4">
    <source>
        <dbReference type="Proteomes" id="UP001156670"/>
    </source>
</evidence>
<evidence type="ECO:0000313" key="3">
    <source>
        <dbReference type="EMBL" id="GLQ94118.1"/>
    </source>
</evidence>
<evidence type="ECO:0000256" key="2">
    <source>
        <dbReference type="SAM" id="SignalP"/>
    </source>
</evidence>
<dbReference type="Proteomes" id="UP001156670">
    <property type="component" value="Unassembled WGS sequence"/>
</dbReference>
<gene>
    <name evidence="3" type="ORF">GCM10007901_30690</name>
</gene>
<name>A0ABQ5XT18_9GAMM</name>
<comment type="caution">
    <text evidence="3">The sequence shown here is derived from an EMBL/GenBank/DDBJ whole genome shotgun (WGS) entry which is preliminary data.</text>
</comment>
<evidence type="ECO:0008006" key="5">
    <source>
        <dbReference type="Google" id="ProtNLM"/>
    </source>
</evidence>
<protein>
    <recommendedName>
        <fullName evidence="5">Tol-pal system protein YbgF</fullName>
    </recommendedName>
</protein>
<feature type="region of interest" description="Disordered" evidence="1">
    <location>
        <begin position="22"/>
        <end position="70"/>
    </location>
</feature>
<organism evidence="3 4">
    <name type="scientific">Dyella acidisoli</name>
    <dbReference type="NCBI Taxonomy" id="1867834"/>
    <lineage>
        <taxon>Bacteria</taxon>
        <taxon>Pseudomonadati</taxon>
        <taxon>Pseudomonadota</taxon>
        <taxon>Gammaproteobacteria</taxon>
        <taxon>Lysobacterales</taxon>
        <taxon>Rhodanobacteraceae</taxon>
        <taxon>Dyella</taxon>
    </lineage>
</organism>
<evidence type="ECO:0000256" key="1">
    <source>
        <dbReference type="SAM" id="MobiDB-lite"/>
    </source>
</evidence>
<keyword evidence="2" id="KW-0732">Signal</keyword>
<feature type="signal peptide" evidence="2">
    <location>
        <begin position="1"/>
        <end position="21"/>
    </location>
</feature>
<feature type="compositionally biased region" description="Polar residues" evidence="1">
    <location>
        <begin position="47"/>
        <end position="57"/>
    </location>
</feature>
<proteinExistence type="predicted"/>
<dbReference type="EMBL" id="BSOB01000030">
    <property type="protein sequence ID" value="GLQ94118.1"/>
    <property type="molecule type" value="Genomic_DNA"/>
</dbReference>
<accession>A0ABQ5XT18</accession>
<dbReference type="SUPFAM" id="SSF90257">
    <property type="entry name" value="Myosin rod fragments"/>
    <property type="match status" value="1"/>
</dbReference>
<feature type="chain" id="PRO_5046659839" description="Tol-pal system protein YbgF" evidence="2">
    <location>
        <begin position="22"/>
        <end position="94"/>
    </location>
</feature>
<keyword evidence="4" id="KW-1185">Reference proteome</keyword>
<feature type="compositionally biased region" description="Low complexity" evidence="1">
    <location>
        <begin position="58"/>
        <end position="70"/>
    </location>
</feature>
<sequence>MQRFGLVLLGCLSAFTFNSWAGSSPETSRDAAQVNQQVARHQAEVQRLQQDVSEQESAGQQAAEKLQQQDQSIAELRKQLEAARAASKASAPSH</sequence>
<dbReference type="RefSeq" id="WP_284321827.1">
    <property type="nucleotide sequence ID" value="NZ_BSOB01000030.1"/>
</dbReference>